<dbReference type="SUPFAM" id="SSF55785">
    <property type="entry name" value="PYP-like sensor domain (PAS domain)"/>
    <property type="match status" value="1"/>
</dbReference>
<dbReference type="InterPro" id="IPR050469">
    <property type="entry name" value="Diguanylate_Cyclase"/>
</dbReference>
<sequence length="331" mass="36811">MSPYVPPRSCSGSVTGVPGRAKVFVRALSSPDPDEIPCGCLVFSGIDDPGNRLIRYANHYFYEQFGFAAGGLVGSPLSGLLTKASTVIFDAYVVPTVLHEGRCSEVLLELQTPTGSKCPVVVNARRHSADRTLIVLSLFDTTQRDTLYQELVETRRRLEEKATILQHLSTTDELTGLLNRRELHKRAAIMLAEARRYETSVAVLVVDIDHFKELNDTLGHAGGDKILAELGKRFREQGRLTDIVARYGGEEFVFVVPKMDEFCVWRFAQRLHKIASEVRVPGKVLTVSIGISLSHPRDDLLYEVLFMRADKALYAAKAAGRNRSLIFDFDA</sequence>
<dbReference type="Pfam" id="PF00990">
    <property type="entry name" value="GGDEF"/>
    <property type="match status" value="1"/>
</dbReference>
<evidence type="ECO:0000313" key="6">
    <source>
        <dbReference type="Proteomes" id="UP000317288"/>
    </source>
</evidence>
<dbReference type="InterPro" id="IPR000160">
    <property type="entry name" value="GGDEF_dom"/>
</dbReference>
<comment type="catalytic activity">
    <reaction evidence="3">
        <text>2 GTP = 3',3'-c-di-GMP + 2 diphosphate</text>
        <dbReference type="Rhea" id="RHEA:24898"/>
        <dbReference type="ChEBI" id="CHEBI:33019"/>
        <dbReference type="ChEBI" id="CHEBI:37565"/>
        <dbReference type="ChEBI" id="CHEBI:58805"/>
        <dbReference type="EC" id="2.7.7.65"/>
    </reaction>
</comment>
<evidence type="ECO:0000313" key="5">
    <source>
        <dbReference type="EMBL" id="TVU87262.1"/>
    </source>
</evidence>
<dbReference type="PANTHER" id="PTHR45138">
    <property type="entry name" value="REGULATORY COMPONENTS OF SENSORY TRANSDUCTION SYSTEM"/>
    <property type="match status" value="1"/>
</dbReference>
<comment type="cofactor">
    <cofactor evidence="1">
        <name>Mg(2+)</name>
        <dbReference type="ChEBI" id="CHEBI:18420"/>
    </cofactor>
</comment>
<evidence type="ECO:0000256" key="3">
    <source>
        <dbReference type="ARBA" id="ARBA00034247"/>
    </source>
</evidence>
<dbReference type="NCBIfam" id="TIGR00254">
    <property type="entry name" value="GGDEF"/>
    <property type="match status" value="1"/>
</dbReference>
<proteinExistence type="predicted"/>
<dbReference type="SUPFAM" id="SSF55073">
    <property type="entry name" value="Nucleotide cyclase"/>
    <property type="match status" value="1"/>
</dbReference>
<dbReference type="EC" id="2.7.7.65" evidence="2"/>
<organism evidence="5 6">
    <name type="scientific">Vreelandella titanicae</name>
    <dbReference type="NCBI Taxonomy" id="664683"/>
    <lineage>
        <taxon>Bacteria</taxon>
        <taxon>Pseudomonadati</taxon>
        <taxon>Pseudomonadota</taxon>
        <taxon>Gammaproteobacteria</taxon>
        <taxon>Oceanospirillales</taxon>
        <taxon>Halomonadaceae</taxon>
        <taxon>Vreelandella</taxon>
    </lineage>
</organism>
<evidence type="ECO:0000256" key="1">
    <source>
        <dbReference type="ARBA" id="ARBA00001946"/>
    </source>
</evidence>
<accession>A0A558J125</accession>
<protein>
    <recommendedName>
        <fullName evidence="2">diguanylate cyclase</fullName>
        <ecNumber evidence="2">2.7.7.65</ecNumber>
    </recommendedName>
</protein>
<dbReference type="CDD" id="cd01949">
    <property type="entry name" value="GGDEF"/>
    <property type="match status" value="1"/>
</dbReference>
<dbReference type="Gene3D" id="3.30.450.20">
    <property type="entry name" value="PAS domain"/>
    <property type="match status" value="1"/>
</dbReference>
<dbReference type="InterPro" id="IPR035965">
    <property type="entry name" value="PAS-like_dom_sf"/>
</dbReference>
<dbReference type="InterPro" id="IPR043128">
    <property type="entry name" value="Rev_trsase/Diguanyl_cyclase"/>
</dbReference>
<feature type="domain" description="GGDEF" evidence="4">
    <location>
        <begin position="199"/>
        <end position="329"/>
    </location>
</feature>
<name>A0A558J125_9GAMM</name>
<dbReference type="InterPro" id="IPR029787">
    <property type="entry name" value="Nucleotide_cyclase"/>
</dbReference>
<dbReference type="FunFam" id="3.30.70.270:FF:000001">
    <property type="entry name" value="Diguanylate cyclase domain protein"/>
    <property type="match status" value="1"/>
</dbReference>
<comment type="caution">
    <text evidence="5">The sequence shown here is derived from an EMBL/GenBank/DDBJ whole genome shotgun (WGS) entry which is preliminary data.</text>
</comment>
<dbReference type="GO" id="GO:0052621">
    <property type="term" value="F:diguanylate cyclase activity"/>
    <property type="evidence" value="ECO:0007669"/>
    <property type="project" value="UniProtKB-EC"/>
</dbReference>
<dbReference type="SMART" id="SM00267">
    <property type="entry name" value="GGDEF"/>
    <property type="match status" value="1"/>
</dbReference>
<evidence type="ECO:0000259" key="4">
    <source>
        <dbReference type="PROSITE" id="PS50887"/>
    </source>
</evidence>
<dbReference type="PANTHER" id="PTHR45138:SF9">
    <property type="entry name" value="DIGUANYLATE CYCLASE DGCM-RELATED"/>
    <property type="match status" value="1"/>
</dbReference>
<dbReference type="PROSITE" id="PS50887">
    <property type="entry name" value="GGDEF"/>
    <property type="match status" value="1"/>
</dbReference>
<evidence type="ECO:0000256" key="2">
    <source>
        <dbReference type="ARBA" id="ARBA00012528"/>
    </source>
</evidence>
<gene>
    <name evidence="5" type="ORF">FQP89_22010</name>
</gene>
<dbReference type="Proteomes" id="UP000317288">
    <property type="component" value="Unassembled WGS sequence"/>
</dbReference>
<dbReference type="Gene3D" id="3.30.70.270">
    <property type="match status" value="1"/>
</dbReference>
<dbReference type="AlphaFoldDB" id="A0A558J125"/>
<reference evidence="5 6" key="1">
    <citation type="submission" date="2019-07" db="EMBL/GenBank/DDBJ databases">
        <title>Diversity of Bacteria from Kongsfjorden, Arctic.</title>
        <authorList>
            <person name="Yu Y."/>
        </authorList>
    </citation>
    <scope>NUCLEOTIDE SEQUENCE [LARGE SCALE GENOMIC DNA]</scope>
    <source>
        <strain evidence="5 6">SM1922</strain>
    </source>
</reference>
<dbReference type="EMBL" id="VNFE01000010">
    <property type="protein sequence ID" value="TVU87262.1"/>
    <property type="molecule type" value="Genomic_DNA"/>
</dbReference>